<organism evidence="1 2">
    <name type="scientific">Qipengyuania atrilutea</name>
    <dbReference type="NCBI Taxonomy" id="2744473"/>
    <lineage>
        <taxon>Bacteria</taxon>
        <taxon>Pseudomonadati</taxon>
        <taxon>Pseudomonadota</taxon>
        <taxon>Alphaproteobacteria</taxon>
        <taxon>Sphingomonadales</taxon>
        <taxon>Erythrobacteraceae</taxon>
        <taxon>Qipengyuania</taxon>
    </lineage>
</organism>
<protein>
    <submittedName>
        <fullName evidence="1">Uncharacterized protein</fullName>
    </submittedName>
</protein>
<sequence>MLREPTRIARAKSVGGCVYDANPGGEGGLARVMLTGRVTEPQADALKAWAEDAGLPLYQATVRALELGIAALAEPESPNGNGEPVQAAPASLDSEAIESLRASIEKMIERHEAQGDMLSQLAMRADLSDRLIQRALYAAGAAYAAALAGPGESEEHRAEIARDADRIFARQLAKVQEE</sequence>
<name>A0A850H282_9SPHN</name>
<dbReference type="EMBL" id="JABWGV010000009">
    <property type="protein sequence ID" value="NVD46124.1"/>
    <property type="molecule type" value="Genomic_DNA"/>
</dbReference>
<evidence type="ECO:0000313" key="2">
    <source>
        <dbReference type="Proteomes" id="UP000561438"/>
    </source>
</evidence>
<dbReference type="AlphaFoldDB" id="A0A850H282"/>
<gene>
    <name evidence="1" type="ORF">HUV48_14015</name>
</gene>
<dbReference type="Proteomes" id="UP000561438">
    <property type="component" value="Unassembled WGS sequence"/>
</dbReference>
<keyword evidence="2" id="KW-1185">Reference proteome</keyword>
<dbReference type="RefSeq" id="WP_176268352.1">
    <property type="nucleotide sequence ID" value="NZ_JABWGV010000009.1"/>
</dbReference>
<accession>A0A850H282</accession>
<reference evidence="1 2" key="1">
    <citation type="submission" date="2020-06" db="EMBL/GenBank/DDBJ databases">
        <title>Altererythrobacter sp. HHU K3-1.</title>
        <authorList>
            <person name="Zhang D."/>
            <person name="Xue H."/>
        </authorList>
    </citation>
    <scope>NUCLEOTIDE SEQUENCE [LARGE SCALE GENOMIC DNA]</scope>
    <source>
        <strain evidence="1 2">HHU K3-1</strain>
    </source>
</reference>
<evidence type="ECO:0000313" key="1">
    <source>
        <dbReference type="EMBL" id="NVD46124.1"/>
    </source>
</evidence>
<proteinExistence type="predicted"/>
<comment type="caution">
    <text evidence="1">The sequence shown here is derived from an EMBL/GenBank/DDBJ whole genome shotgun (WGS) entry which is preliminary data.</text>
</comment>